<dbReference type="OrthoDB" id="118465at2"/>
<evidence type="ECO:0000259" key="3">
    <source>
        <dbReference type="PROSITE" id="PS51186"/>
    </source>
</evidence>
<evidence type="ECO:0000256" key="1">
    <source>
        <dbReference type="ARBA" id="ARBA00022679"/>
    </source>
</evidence>
<keyword evidence="5" id="KW-1185">Reference proteome</keyword>
<dbReference type="AlphaFoldDB" id="A0A397PBM5"/>
<gene>
    <name evidence="4" type="ORF">DFR49_1524</name>
</gene>
<dbReference type="SUPFAM" id="SSF55729">
    <property type="entry name" value="Acyl-CoA N-acyltransferases (Nat)"/>
    <property type="match status" value="1"/>
</dbReference>
<dbReference type="PANTHER" id="PTHR43877">
    <property type="entry name" value="AMINOALKYLPHOSPHONATE N-ACETYLTRANSFERASE-RELATED-RELATED"/>
    <property type="match status" value="1"/>
</dbReference>
<dbReference type="InterPro" id="IPR000182">
    <property type="entry name" value="GNAT_dom"/>
</dbReference>
<dbReference type="InterPro" id="IPR050832">
    <property type="entry name" value="Bact_Acetyltransf"/>
</dbReference>
<dbReference type="RefSeq" id="WP_119035346.1">
    <property type="nucleotide sequence ID" value="NZ_QXDC01000002.1"/>
</dbReference>
<dbReference type="PANTHER" id="PTHR43877:SF1">
    <property type="entry name" value="ACETYLTRANSFERASE"/>
    <property type="match status" value="1"/>
</dbReference>
<feature type="domain" description="N-acetyltransferase" evidence="3">
    <location>
        <begin position="2"/>
        <end position="177"/>
    </location>
</feature>
<dbReference type="Gene3D" id="3.40.630.30">
    <property type="match status" value="1"/>
</dbReference>
<dbReference type="Proteomes" id="UP000266568">
    <property type="component" value="Unassembled WGS sequence"/>
</dbReference>
<comment type="caution">
    <text evidence="4">The sequence shown here is derived from an EMBL/GenBank/DDBJ whole genome shotgun (WGS) entry which is preliminary data.</text>
</comment>
<protein>
    <submittedName>
        <fullName evidence="4">N-acetylglutamate synthase-like GNAT family acetyltransferase</fullName>
    </submittedName>
</protein>
<dbReference type="EMBL" id="QXDC01000002">
    <property type="protein sequence ID" value="RIA46960.1"/>
    <property type="molecule type" value="Genomic_DNA"/>
</dbReference>
<evidence type="ECO:0000313" key="4">
    <source>
        <dbReference type="EMBL" id="RIA46960.1"/>
    </source>
</evidence>
<reference evidence="4 5" key="1">
    <citation type="submission" date="2018-08" db="EMBL/GenBank/DDBJ databases">
        <title>Genomic Encyclopedia of Type Strains, Phase IV (KMG-IV): sequencing the most valuable type-strain genomes for metagenomic binning, comparative biology and taxonomic classification.</title>
        <authorList>
            <person name="Goeker M."/>
        </authorList>
    </citation>
    <scope>NUCLEOTIDE SEQUENCE [LARGE SCALE GENOMIC DNA]</scope>
    <source>
        <strain evidence="4 5">DSM 25527</strain>
    </source>
</reference>
<evidence type="ECO:0000256" key="2">
    <source>
        <dbReference type="ARBA" id="ARBA00023315"/>
    </source>
</evidence>
<evidence type="ECO:0000313" key="5">
    <source>
        <dbReference type="Proteomes" id="UP000266568"/>
    </source>
</evidence>
<sequence>MIALRLADETDIAAIDALMARSIAILQRAFLSPAEIAASRAVMGLDKTLIADRTYWLASIDGTLAGCGGWSRRATLYGGDHSTGLRDARLLDPAREPARIRAMFTDPAFPRRGVGRAILARCEAEARAAGFGRAELMATLAGEPLYRVCGYAAIERTTAAPIDGIAVPLVRMAKALAPQARD</sequence>
<dbReference type="InterPro" id="IPR016181">
    <property type="entry name" value="Acyl_CoA_acyltransferase"/>
</dbReference>
<organism evidence="4 5">
    <name type="scientific">Hephaestia caeni</name>
    <dbReference type="NCBI Taxonomy" id="645617"/>
    <lineage>
        <taxon>Bacteria</taxon>
        <taxon>Pseudomonadati</taxon>
        <taxon>Pseudomonadota</taxon>
        <taxon>Alphaproteobacteria</taxon>
        <taxon>Sphingomonadales</taxon>
        <taxon>Sphingomonadaceae</taxon>
        <taxon>Hephaestia</taxon>
    </lineage>
</organism>
<dbReference type="PROSITE" id="PS51186">
    <property type="entry name" value="GNAT"/>
    <property type="match status" value="1"/>
</dbReference>
<proteinExistence type="predicted"/>
<keyword evidence="1 4" id="KW-0808">Transferase</keyword>
<dbReference type="Pfam" id="PF00583">
    <property type="entry name" value="Acetyltransf_1"/>
    <property type="match status" value="1"/>
</dbReference>
<keyword evidence="2" id="KW-0012">Acyltransferase</keyword>
<dbReference type="GO" id="GO:0016747">
    <property type="term" value="F:acyltransferase activity, transferring groups other than amino-acyl groups"/>
    <property type="evidence" value="ECO:0007669"/>
    <property type="project" value="InterPro"/>
</dbReference>
<accession>A0A397PBM5</accession>
<name>A0A397PBM5_9SPHN</name>